<comment type="caution">
    <text evidence="2">The sequence shown here is derived from an EMBL/GenBank/DDBJ whole genome shotgun (WGS) entry which is preliminary data.</text>
</comment>
<gene>
    <name evidence="2" type="ORF">DFQ15_11885</name>
</gene>
<accession>A0A318SRM2</accession>
<keyword evidence="1" id="KW-1133">Transmembrane helix</keyword>
<proteinExistence type="predicted"/>
<dbReference type="InterPro" id="IPR049732">
    <property type="entry name" value="Smlt3025-like"/>
</dbReference>
<sequence>MDLAAKKSRVPHKGRWIVVPLVVVVLAMVLVMGYATWRWSSLGLNALAAGFQSPDMAAAQYTDRTVRANLGGVPVAIPPYFAEYVEYDGDPGWGEKRKGPKPVRTPESRIASFGFDVRYPDMAGKSTPELWEDYRKRRLATDQWLDVGFNSGEIYRGAGSADRIGNGTINSKSGYWFDRYEKLKENEYGLEVYALVGVEPKEGKPAREDKDAEDVFIKRGGDGKITTYISCSNRQIPSAPCEQHFDLEPEMHTSVTVGYRRGLLPEWQQIQEKVKNTVLGFAVNAQK</sequence>
<protein>
    <submittedName>
        <fullName evidence="2">Uncharacterized protein</fullName>
    </submittedName>
</protein>
<dbReference type="EMBL" id="QJTC01000018">
    <property type="protein sequence ID" value="PYE75959.1"/>
    <property type="molecule type" value="Genomic_DNA"/>
</dbReference>
<organism evidence="2 3">
    <name type="scientific">Xylophilus ampelinus</name>
    <dbReference type="NCBI Taxonomy" id="54067"/>
    <lineage>
        <taxon>Bacteria</taxon>
        <taxon>Pseudomonadati</taxon>
        <taxon>Pseudomonadota</taxon>
        <taxon>Betaproteobacteria</taxon>
        <taxon>Burkholderiales</taxon>
        <taxon>Xylophilus</taxon>
    </lineage>
</organism>
<feature type="transmembrane region" description="Helical" evidence="1">
    <location>
        <begin position="16"/>
        <end position="37"/>
    </location>
</feature>
<keyword evidence="1" id="KW-0812">Transmembrane</keyword>
<dbReference type="CDD" id="cd20897">
    <property type="entry name" value="Smlt3025-like"/>
    <property type="match status" value="1"/>
</dbReference>
<evidence type="ECO:0000256" key="1">
    <source>
        <dbReference type="SAM" id="Phobius"/>
    </source>
</evidence>
<evidence type="ECO:0000313" key="2">
    <source>
        <dbReference type="EMBL" id="PYE75959.1"/>
    </source>
</evidence>
<dbReference type="OrthoDB" id="6677179at2"/>
<reference evidence="2 3" key="1">
    <citation type="submission" date="2018-06" db="EMBL/GenBank/DDBJ databases">
        <title>Genomic Encyclopedia of Type Strains, Phase III (KMG-III): the genomes of soil and plant-associated and newly described type strains.</title>
        <authorList>
            <person name="Whitman W."/>
        </authorList>
    </citation>
    <scope>NUCLEOTIDE SEQUENCE [LARGE SCALE GENOMIC DNA]</scope>
    <source>
        <strain evidence="2 3">CECT 7646</strain>
    </source>
</reference>
<keyword evidence="3" id="KW-1185">Reference proteome</keyword>
<evidence type="ECO:0000313" key="3">
    <source>
        <dbReference type="Proteomes" id="UP000247540"/>
    </source>
</evidence>
<dbReference type="Proteomes" id="UP000247540">
    <property type="component" value="Unassembled WGS sequence"/>
</dbReference>
<keyword evidence="1" id="KW-0472">Membrane</keyword>
<name>A0A318SRM2_9BURK</name>
<dbReference type="AlphaFoldDB" id="A0A318SRM2"/>
<dbReference type="RefSeq" id="WP_110466263.1">
    <property type="nucleotide sequence ID" value="NZ_JAMOFZ010000018.1"/>
</dbReference>